<dbReference type="Gene3D" id="3.30.160.60">
    <property type="entry name" value="Classic Zinc Finger"/>
    <property type="match status" value="4"/>
</dbReference>
<evidence type="ECO:0000256" key="8">
    <source>
        <dbReference type="ARBA" id="ARBA00023125"/>
    </source>
</evidence>
<dbReference type="OrthoDB" id="9537509at2759"/>
<sequence length="272" mass="31380">MKEKECLEGQKDLNKNVVMENQLPLTSPDESSNKTPKKRRPRPRKSRKSTQKDHTFPHHDQDEEVMGIKIVIKEEEEMYLIDDQLSRNEDEMMETTTKGESSVNGSTGGHRSWNTPEGRLILSENCNKEDLGMALYSSGNSINCNQLFRIKDNQLIPVFEEKPYSCPQCEKSFLRKSGLIQHQRIHTGKKPFPCPICGKCFIDKSQLNRHNIVHTKERPFSCPQCGKGFPHRGNRDKHIRVHTGEKPFVCLECDKSFTQKASLIIHQKMHHT</sequence>
<dbReference type="PANTHER" id="PTHR23235">
    <property type="entry name" value="KRUEPPEL-LIKE TRANSCRIPTION FACTOR"/>
    <property type="match status" value="1"/>
</dbReference>
<reference evidence="14" key="1">
    <citation type="submission" date="2017-08" db="EMBL/GenBank/DDBJ databases">
        <title>Assembly of the North American Bullfrog Genome.</title>
        <authorList>
            <person name="Warren R.L."/>
            <person name="Vandervalk B.P."/>
            <person name="Kucuk E."/>
            <person name="Birol I."/>
            <person name="Helbing C."/>
            <person name="Pandoh P."/>
            <person name="Behsaz B."/>
            <person name="Mohamadi H."/>
            <person name="Chu J."/>
            <person name="Jackman S."/>
            <person name="Hammond S.A."/>
            <person name="Veldhoen N."/>
            <person name="Kirk H."/>
            <person name="Zhao Y."/>
            <person name="Coope R."/>
            <person name="Pleasance S."/>
            <person name="Moore R."/>
            <person name="Holt R."/>
        </authorList>
    </citation>
    <scope>NUCLEOTIDE SEQUENCE</scope>
    <source>
        <strain evidence="14">Bruno</strain>
        <tissue evidence="14">Liver</tissue>
    </source>
</reference>
<comment type="similarity">
    <text evidence="2">Belongs to the krueppel C2H2-type zinc-finger protein family.</text>
</comment>
<comment type="subcellular location">
    <subcellularLocation>
        <location evidence="1">Nucleus</location>
    </subcellularLocation>
</comment>
<dbReference type="SMART" id="SM00355">
    <property type="entry name" value="ZnF_C2H2"/>
    <property type="match status" value="4"/>
</dbReference>
<evidence type="ECO:0000256" key="2">
    <source>
        <dbReference type="ARBA" id="ARBA00006991"/>
    </source>
</evidence>
<evidence type="ECO:0000256" key="4">
    <source>
        <dbReference type="ARBA" id="ARBA00022737"/>
    </source>
</evidence>
<keyword evidence="9" id="KW-0804">Transcription</keyword>
<dbReference type="PROSITE" id="PS50157">
    <property type="entry name" value="ZINC_FINGER_C2H2_2"/>
    <property type="match status" value="4"/>
</dbReference>
<name>A0A2G9RLC2_AQUCT</name>
<evidence type="ECO:0000256" key="1">
    <source>
        <dbReference type="ARBA" id="ARBA00004123"/>
    </source>
</evidence>
<dbReference type="AlphaFoldDB" id="A0A2G9RLC2"/>
<feature type="region of interest" description="Disordered" evidence="12">
    <location>
        <begin position="96"/>
        <end position="116"/>
    </location>
</feature>
<dbReference type="InterPro" id="IPR036236">
    <property type="entry name" value="Znf_C2H2_sf"/>
</dbReference>
<evidence type="ECO:0000256" key="12">
    <source>
        <dbReference type="SAM" id="MobiDB-lite"/>
    </source>
</evidence>
<evidence type="ECO:0000256" key="6">
    <source>
        <dbReference type="ARBA" id="ARBA00022833"/>
    </source>
</evidence>
<keyword evidence="6" id="KW-0862">Zinc</keyword>
<feature type="domain" description="C2H2-type" evidence="13">
    <location>
        <begin position="220"/>
        <end position="247"/>
    </location>
</feature>
<feature type="compositionally biased region" description="Basic and acidic residues" evidence="12">
    <location>
        <begin position="1"/>
        <end position="14"/>
    </location>
</feature>
<feature type="domain" description="C2H2-type" evidence="13">
    <location>
        <begin position="164"/>
        <end position="191"/>
    </location>
</feature>
<evidence type="ECO:0000313" key="14">
    <source>
        <dbReference type="EMBL" id="PIO28680.1"/>
    </source>
</evidence>
<keyword evidence="8" id="KW-0238">DNA-binding</keyword>
<feature type="compositionally biased region" description="Basic residues" evidence="12">
    <location>
        <begin position="35"/>
        <end position="49"/>
    </location>
</feature>
<evidence type="ECO:0000256" key="7">
    <source>
        <dbReference type="ARBA" id="ARBA00023015"/>
    </source>
</evidence>
<dbReference type="PANTHER" id="PTHR23235:SF142">
    <property type="entry name" value="ZINC FINGER PROTEIN 384"/>
    <property type="match status" value="1"/>
</dbReference>
<evidence type="ECO:0000256" key="3">
    <source>
        <dbReference type="ARBA" id="ARBA00022723"/>
    </source>
</evidence>
<feature type="domain" description="C2H2-type" evidence="13">
    <location>
        <begin position="248"/>
        <end position="272"/>
    </location>
</feature>
<keyword evidence="5 11" id="KW-0863">Zinc-finger</keyword>
<dbReference type="PROSITE" id="PS00028">
    <property type="entry name" value="ZINC_FINGER_C2H2_1"/>
    <property type="match status" value="4"/>
</dbReference>
<dbReference type="SUPFAM" id="SSF57667">
    <property type="entry name" value="beta-beta-alpha zinc fingers"/>
    <property type="match status" value="2"/>
</dbReference>
<protein>
    <recommendedName>
        <fullName evidence="13">C2H2-type domain-containing protein</fullName>
    </recommendedName>
</protein>
<dbReference type="Pfam" id="PF00096">
    <property type="entry name" value="zf-C2H2"/>
    <property type="match status" value="4"/>
</dbReference>
<feature type="compositionally biased region" description="Polar residues" evidence="12">
    <location>
        <begin position="96"/>
        <end position="105"/>
    </location>
</feature>
<keyword evidence="3" id="KW-0479">Metal-binding</keyword>
<feature type="domain" description="C2H2-type" evidence="13">
    <location>
        <begin position="192"/>
        <end position="219"/>
    </location>
</feature>
<keyword evidence="4" id="KW-0677">Repeat</keyword>
<keyword evidence="7" id="KW-0805">Transcription regulation</keyword>
<dbReference type="EMBL" id="KV933964">
    <property type="protein sequence ID" value="PIO28680.1"/>
    <property type="molecule type" value="Genomic_DNA"/>
</dbReference>
<gene>
    <name evidence="14" type="ORF">AB205_0210820</name>
</gene>
<dbReference type="InterPro" id="IPR013087">
    <property type="entry name" value="Znf_C2H2_type"/>
</dbReference>
<dbReference type="FunFam" id="3.30.160.60:FF:002343">
    <property type="entry name" value="Zinc finger protein 33A"/>
    <property type="match status" value="1"/>
</dbReference>
<feature type="compositionally biased region" description="Basic and acidic residues" evidence="12">
    <location>
        <begin position="50"/>
        <end position="61"/>
    </location>
</feature>
<accession>A0A2G9RLC2</accession>
<dbReference type="GO" id="GO:0000981">
    <property type="term" value="F:DNA-binding transcription factor activity, RNA polymerase II-specific"/>
    <property type="evidence" value="ECO:0007669"/>
    <property type="project" value="TreeGrafter"/>
</dbReference>
<evidence type="ECO:0000259" key="13">
    <source>
        <dbReference type="PROSITE" id="PS50157"/>
    </source>
</evidence>
<evidence type="ECO:0000256" key="9">
    <source>
        <dbReference type="ARBA" id="ARBA00023163"/>
    </source>
</evidence>
<feature type="region of interest" description="Disordered" evidence="12">
    <location>
        <begin position="1"/>
        <end position="63"/>
    </location>
</feature>
<dbReference type="GO" id="GO:0005634">
    <property type="term" value="C:nucleus"/>
    <property type="evidence" value="ECO:0007669"/>
    <property type="project" value="UniProtKB-SubCell"/>
</dbReference>
<dbReference type="GO" id="GO:0000978">
    <property type="term" value="F:RNA polymerase II cis-regulatory region sequence-specific DNA binding"/>
    <property type="evidence" value="ECO:0007669"/>
    <property type="project" value="TreeGrafter"/>
</dbReference>
<proteinExistence type="inferred from homology"/>
<dbReference type="FunFam" id="3.30.160.60:FF:000765">
    <property type="entry name" value="Zinc finger 45-like"/>
    <property type="match status" value="1"/>
</dbReference>
<organism evidence="14">
    <name type="scientific">Aquarana catesbeiana</name>
    <name type="common">American bullfrog</name>
    <name type="synonym">Rana catesbeiana</name>
    <dbReference type="NCBI Taxonomy" id="8400"/>
    <lineage>
        <taxon>Eukaryota</taxon>
        <taxon>Metazoa</taxon>
        <taxon>Chordata</taxon>
        <taxon>Craniata</taxon>
        <taxon>Vertebrata</taxon>
        <taxon>Euteleostomi</taxon>
        <taxon>Amphibia</taxon>
        <taxon>Batrachia</taxon>
        <taxon>Anura</taxon>
        <taxon>Neobatrachia</taxon>
        <taxon>Ranoidea</taxon>
        <taxon>Ranidae</taxon>
        <taxon>Aquarana</taxon>
    </lineage>
</organism>
<dbReference type="FunFam" id="3.30.160.60:FF:000358">
    <property type="entry name" value="zinc finger protein 24"/>
    <property type="match status" value="1"/>
</dbReference>
<keyword evidence="10" id="KW-0539">Nucleus</keyword>
<dbReference type="FunFam" id="3.30.160.60:FF:000069">
    <property type="entry name" value="Zinc finger protein 572"/>
    <property type="match status" value="1"/>
</dbReference>
<evidence type="ECO:0000256" key="10">
    <source>
        <dbReference type="ARBA" id="ARBA00023242"/>
    </source>
</evidence>
<evidence type="ECO:0000256" key="11">
    <source>
        <dbReference type="PROSITE-ProRule" id="PRU00042"/>
    </source>
</evidence>
<evidence type="ECO:0000256" key="5">
    <source>
        <dbReference type="ARBA" id="ARBA00022771"/>
    </source>
</evidence>
<dbReference type="GO" id="GO:0008270">
    <property type="term" value="F:zinc ion binding"/>
    <property type="evidence" value="ECO:0007669"/>
    <property type="project" value="UniProtKB-KW"/>
</dbReference>